<feature type="compositionally biased region" description="Low complexity" evidence="1">
    <location>
        <begin position="55"/>
        <end position="67"/>
    </location>
</feature>
<feature type="compositionally biased region" description="Low complexity" evidence="1">
    <location>
        <begin position="8"/>
        <end position="34"/>
    </location>
</feature>
<evidence type="ECO:0000313" key="2">
    <source>
        <dbReference type="EMBL" id="CEK56684.1"/>
    </source>
</evidence>
<name>A0A0B6YKG3_9EUPU</name>
<evidence type="ECO:0000256" key="1">
    <source>
        <dbReference type="SAM" id="MobiDB-lite"/>
    </source>
</evidence>
<gene>
    <name evidence="2" type="primary">ORF28272</name>
</gene>
<feature type="non-terminal residue" evidence="2">
    <location>
        <position position="97"/>
    </location>
</feature>
<protein>
    <submittedName>
        <fullName evidence="2">Uncharacterized protein</fullName>
    </submittedName>
</protein>
<sequence length="97" mass="10475">ETDNITHSQLRSRSPRTPLSNSSSQSSLYCSLSQDDSDSTPLGYQVDSISHRIRSSSGRARNNSGISFGERLSGDSLSEYDLSSSDNRNSDGTITPS</sequence>
<feature type="region of interest" description="Disordered" evidence="1">
    <location>
        <begin position="1"/>
        <end position="97"/>
    </location>
</feature>
<dbReference type="EMBL" id="HACG01009819">
    <property type="protein sequence ID" value="CEK56684.1"/>
    <property type="molecule type" value="Transcribed_RNA"/>
</dbReference>
<organism evidence="2">
    <name type="scientific">Arion vulgaris</name>
    <dbReference type="NCBI Taxonomy" id="1028688"/>
    <lineage>
        <taxon>Eukaryota</taxon>
        <taxon>Metazoa</taxon>
        <taxon>Spiralia</taxon>
        <taxon>Lophotrochozoa</taxon>
        <taxon>Mollusca</taxon>
        <taxon>Gastropoda</taxon>
        <taxon>Heterobranchia</taxon>
        <taxon>Euthyneura</taxon>
        <taxon>Panpulmonata</taxon>
        <taxon>Eupulmonata</taxon>
        <taxon>Stylommatophora</taxon>
        <taxon>Helicina</taxon>
        <taxon>Arionoidea</taxon>
        <taxon>Arionidae</taxon>
        <taxon>Arion</taxon>
    </lineage>
</organism>
<proteinExistence type="predicted"/>
<accession>A0A0B6YKG3</accession>
<reference evidence="2" key="1">
    <citation type="submission" date="2014-12" db="EMBL/GenBank/DDBJ databases">
        <title>Insight into the proteome of Arion vulgaris.</title>
        <authorList>
            <person name="Aradska J."/>
            <person name="Bulat T."/>
            <person name="Smidak R."/>
            <person name="Sarate P."/>
            <person name="Gangsoo J."/>
            <person name="Sialana F."/>
            <person name="Bilban M."/>
            <person name="Lubec G."/>
        </authorList>
    </citation>
    <scope>NUCLEOTIDE SEQUENCE</scope>
    <source>
        <tissue evidence="2">Skin</tissue>
    </source>
</reference>
<feature type="compositionally biased region" description="Low complexity" evidence="1">
    <location>
        <begin position="74"/>
        <end position="86"/>
    </location>
</feature>
<feature type="non-terminal residue" evidence="2">
    <location>
        <position position="1"/>
    </location>
</feature>
<dbReference type="AlphaFoldDB" id="A0A0B6YKG3"/>